<dbReference type="InterPro" id="IPR004158">
    <property type="entry name" value="DUF247_pln"/>
</dbReference>
<organism evidence="1">
    <name type="scientific">Sesamum latifolium</name>
    <dbReference type="NCBI Taxonomy" id="2727402"/>
    <lineage>
        <taxon>Eukaryota</taxon>
        <taxon>Viridiplantae</taxon>
        <taxon>Streptophyta</taxon>
        <taxon>Embryophyta</taxon>
        <taxon>Tracheophyta</taxon>
        <taxon>Spermatophyta</taxon>
        <taxon>Magnoliopsida</taxon>
        <taxon>eudicotyledons</taxon>
        <taxon>Gunneridae</taxon>
        <taxon>Pentapetalae</taxon>
        <taxon>asterids</taxon>
        <taxon>lamiids</taxon>
        <taxon>Lamiales</taxon>
        <taxon>Pedaliaceae</taxon>
        <taxon>Sesamum</taxon>
    </lineage>
</organism>
<name>A0AAW2XRE6_9LAMI</name>
<sequence length="231" mass="26673">MARIIQKVPPLLLTEEKNRLDYIPKVVSIGPYHHGKPELRLAEDFKSNAVDMFVSGGTRGRGREFYRAEVAERIREIKSCYFLQEFRMDARDDQQARGRARRRIIQKVPSLLLTEEKNRQEYIPKVVSIGPYHHGKPELRLGEAFKADAVDMIVLGDVERREYYRAQVLERIGEIRSCYVAHSTDEYSDDALAEMVLRDCCFIIIQIMSYASLDPLLGCMGLKSGREFKTL</sequence>
<dbReference type="AlphaFoldDB" id="A0AAW2XRE6"/>
<accession>A0AAW2XRE6</accession>
<dbReference type="PANTHER" id="PTHR31170">
    <property type="entry name" value="BNAC04G53230D PROTEIN"/>
    <property type="match status" value="1"/>
</dbReference>
<reference evidence="1" key="2">
    <citation type="journal article" date="2024" name="Plant">
        <title>Genomic evolution and insights into agronomic trait innovations of Sesamum species.</title>
        <authorList>
            <person name="Miao H."/>
            <person name="Wang L."/>
            <person name="Qu L."/>
            <person name="Liu H."/>
            <person name="Sun Y."/>
            <person name="Le M."/>
            <person name="Wang Q."/>
            <person name="Wei S."/>
            <person name="Zheng Y."/>
            <person name="Lin W."/>
            <person name="Duan Y."/>
            <person name="Cao H."/>
            <person name="Xiong S."/>
            <person name="Wang X."/>
            <person name="Wei L."/>
            <person name="Li C."/>
            <person name="Ma Q."/>
            <person name="Ju M."/>
            <person name="Zhao R."/>
            <person name="Li G."/>
            <person name="Mu C."/>
            <person name="Tian Q."/>
            <person name="Mei H."/>
            <person name="Zhang T."/>
            <person name="Gao T."/>
            <person name="Zhang H."/>
        </authorList>
    </citation>
    <scope>NUCLEOTIDE SEQUENCE</scope>
    <source>
        <strain evidence="1">KEN1</strain>
    </source>
</reference>
<reference evidence="1" key="1">
    <citation type="submission" date="2020-06" db="EMBL/GenBank/DDBJ databases">
        <authorList>
            <person name="Li T."/>
            <person name="Hu X."/>
            <person name="Zhang T."/>
            <person name="Song X."/>
            <person name="Zhang H."/>
            <person name="Dai N."/>
            <person name="Sheng W."/>
            <person name="Hou X."/>
            <person name="Wei L."/>
        </authorList>
    </citation>
    <scope>NUCLEOTIDE SEQUENCE</scope>
    <source>
        <strain evidence="1">KEN1</strain>
        <tissue evidence="1">Leaf</tissue>
    </source>
</reference>
<dbReference type="Pfam" id="PF03140">
    <property type="entry name" value="DUF247"/>
    <property type="match status" value="2"/>
</dbReference>
<comment type="caution">
    <text evidence="1">The sequence shown here is derived from an EMBL/GenBank/DDBJ whole genome shotgun (WGS) entry which is preliminary data.</text>
</comment>
<evidence type="ECO:0000313" key="1">
    <source>
        <dbReference type="EMBL" id="KAL0456080.1"/>
    </source>
</evidence>
<dbReference type="EMBL" id="JACGWN010000003">
    <property type="protein sequence ID" value="KAL0456080.1"/>
    <property type="molecule type" value="Genomic_DNA"/>
</dbReference>
<protein>
    <submittedName>
        <fullName evidence="1">Uncharacterized protein</fullName>
    </submittedName>
</protein>
<proteinExistence type="predicted"/>
<gene>
    <name evidence="1" type="ORF">Slati_0947200</name>
</gene>